<evidence type="ECO:0000256" key="7">
    <source>
        <dbReference type="ARBA" id="ARBA00023128"/>
    </source>
</evidence>
<keyword evidence="3" id="KW-0813">Transport</keyword>
<evidence type="ECO:0000256" key="6">
    <source>
        <dbReference type="ARBA" id="ARBA00023010"/>
    </source>
</evidence>
<organism evidence="9 10">
    <name type="scientific">Phaseolus coccineus</name>
    <name type="common">Scarlet runner bean</name>
    <name type="synonym">Phaseolus multiflorus</name>
    <dbReference type="NCBI Taxonomy" id="3886"/>
    <lineage>
        <taxon>Eukaryota</taxon>
        <taxon>Viridiplantae</taxon>
        <taxon>Streptophyta</taxon>
        <taxon>Embryophyta</taxon>
        <taxon>Tracheophyta</taxon>
        <taxon>Spermatophyta</taxon>
        <taxon>Magnoliopsida</taxon>
        <taxon>eudicotyledons</taxon>
        <taxon>Gunneridae</taxon>
        <taxon>Pentapetalae</taxon>
        <taxon>rosids</taxon>
        <taxon>fabids</taxon>
        <taxon>Fabales</taxon>
        <taxon>Fabaceae</taxon>
        <taxon>Papilionoideae</taxon>
        <taxon>50 kb inversion clade</taxon>
        <taxon>NPAAA clade</taxon>
        <taxon>indigoferoid/millettioid clade</taxon>
        <taxon>Phaseoleae</taxon>
        <taxon>Phaseolus</taxon>
    </lineage>
</organism>
<dbReference type="PANTHER" id="PTHR12388">
    <property type="entry name" value="MITOCHONDRIA ASSOCIATED GRANULOCYTE MACROPHAGE CSF SIGNALING MOLECULE"/>
    <property type="match status" value="1"/>
</dbReference>
<accession>A0AAN9RAN1</accession>
<keyword evidence="4" id="KW-0999">Mitochondrion inner membrane</keyword>
<dbReference type="GO" id="GO:0030150">
    <property type="term" value="P:protein import into mitochondrial matrix"/>
    <property type="evidence" value="ECO:0007669"/>
    <property type="project" value="InterPro"/>
</dbReference>
<dbReference type="AlphaFoldDB" id="A0AAN9RAN1"/>
<keyword evidence="6" id="KW-0811">Translocation</keyword>
<dbReference type="GO" id="GO:0005744">
    <property type="term" value="C:TIM23 mitochondrial import inner membrane translocase complex"/>
    <property type="evidence" value="ECO:0007669"/>
    <property type="project" value="InterPro"/>
</dbReference>
<reference evidence="9 10" key="1">
    <citation type="submission" date="2024-01" db="EMBL/GenBank/DDBJ databases">
        <title>The genomes of 5 underutilized Papilionoideae crops provide insights into root nodulation and disease resistanc.</title>
        <authorList>
            <person name="Jiang F."/>
        </authorList>
    </citation>
    <scope>NUCLEOTIDE SEQUENCE [LARGE SCALE GENOMIC DNA]</scope>
    <source>
        <strain evidence="9">JINMINGXINNONG_FW02</strain>
        <tissue evidence="9">Leaves</tissue>
    </source>
</reference>
<dbReference type="EMBL" id="JAYMYR010000005">
    <property type="protein sequence ID" value="KAK7363994.1"/>
    <property type="molecule type" value="Genomic_DNA"/>
</dbReference>
<gene>
    <name evidence="9" type="ORF">VNO80_12305</name>
</gene>
<sequence length="148" mass="16290">MESFSASLAATKRPHLSHVLLFSFKILTELFVQAAKILANLLVMGGGILARAVVTAYRQALTNASKNGVAQETIQNTIRRASKAMTEQEAQQILGVSAETPWEEIIKKYDNLFESNAKSGSFYLQSKVQRAKECLEEVQQGKSQNTPS</sequence>
<dbReference type="Proteomes" id="UP001374584">
    <property type="component" value="Unassembled WGS sequence"/>
</dbReference>
<evidence type="ECO:0000256" key="2">
    <source>
        <dbReference type="ARBA" id="ARBA00008817"/>
    </source>
</evidence>
<comment type="caution">
    <text evidence="9">The sequence shown here is derived from an EMBL/GenBank/DDBJ whole genome shotgun (WGS) entry which is preliminary data.</text>
</comment>
<evidence type="ECO:0000256" key="5">
    <source>
        <dbReference type="ARBA" id="ARBA00022927"/>
    </source>
</evidence>
<dbReference type="InterPro" id="IPR036869">
    <property type="entry name" value="J_dom_sf"/>
</dbReference>
<comment type="similarity">
    <text evidence="2">Belongs to the TIM16/PAM16 family.</text>
</comment>
<keyword evidence="5" id="KW-0653">Protein transport</keyword>
<evidence type="ECO:0000256" key="4">
    <source>
        <dbReference type="ARBA" id="ARBA00022792"/>
    </source>
</evidence>
<keyword evidence="7" id="KW-0496">Mitochondrion</keyword>
<protein>
    <submittedName>
        <fullName evidence="9">Uncharacterized protein</fullName>
    </submittedName>
</protein>
<dbReference type="PANTHER" id="PTHR12388:SF0">
    <property type="entry name" value="MITOCHONDRIAL IMPORT INNER MEMBRANE TRANSLOCASE SUBUNIT TIM16"/>
    <property type="match status" value="1"/>
</dbReference>
<evidence type="ECO:0000313" key="9">
    <source>
        <dbReference type="EMBL" id="KAK7363994.1"/>
    </source>
</evidence>
<keyword evidence="8" id="KW-0472">Membrane</keyword>
<dbReference type="Pfam" id="PF03656">
    <property type="entry name" value="Pam16"/>
    <property type="match status" value="1"/>
</dbReference>
<comment type="subcellular location">
    <subcellularLocation>
        <location evidence="1">Mitochondrion inner membrane</location>
        <topology evidence="1">Peripheral membrane protein</topology>
    </subcellularLocation>
</comment>
<evidence type="ECO:0000256" key="1">
    <source>
        <dbReference type="ARBA" id="ARBA00004637"/>
    </source>
</evidence>
<dbReference type="InterPro" id="IPR005341">
    <property type="entry name" value="Tim16"/>
</dbReference>
<evidence type="ECO:0000256" key="8">
    <source>
        <dbReference type="ARBA" id="ARBA00023136"/>
    </source>
</evidence>
<dbReference type="FunFam" id="1.10.287.110:FF:000006">
    <property type="entry name" value="Import inner membrane translocase subunit TIM16"/>
    <property type="match status" value="1"/>
</dbReference>
<dbReference type="Gene3D" id="1.10.287.110">
    <property type="entry name" value="DnaJ domain"/>
    <property type="match status" value="1"/>
</dbReference>
<evidence type="ECO:0000313" key="10">
    <source>
        <dbReference type="Proteomes" id="UP001374584"/>
    </source>
</evidence>
<keyword evidence="10" id="KW-1185">Reference proteome</keyword>
<name>A0AAN9RAN1_PHACN</name>
<proteinExistence type="inferred from homology"/>
<dbReference type="GO" id="GO:0031348">
    <property type="term" value="P:negative regulation of defense response"/>
    <property type="evidence" value="ECO:0007669"/>
    <property type="project" value="UniProtKB-ARBA"/>
</dbReference>
<evidence type="ECO:0000256" key="3">
    <source>
        <dbReference type="ARBA" id="ARBA00022448"/>
    </source>
</evidence>